<sequence length="122" mass="12894">MNEQTPRRVAVTELRRGTPLLAVSGDLDAETCRPVASEVDAVLDARPTAVVLDLRAVGFLGSAGIALLVNAHHRAGRLGVPFAVVADTRCVLRPLRMSQVDAVLPLYATVDEAVTALRLVSA</sequence>
<proteinExistence type="inferred from homology"/>
<evidence type="ECO:0000256" key="2">
    <source>
        <dbReference type="RuleBase" id="RU003749"/>
    </source>
</evidence>
<dbReference type="NCBIfam" id="TIGR00377">
    <property type="entry name" value="ant_ant_sig"/>
    <property type="match status" value="1"/>
</dbReference>
<dbReference type="PANTHER" id="PTHR33495">
    <property type="entry name" value="ANTI-SIGMA FACTOR ANTAGONIST TM_1081-RELATED-RELATED"/>
    <property type="match status" value="1"/>
</dbReference>
<evidence type="ECO:0000313" key="4">
    <source>
        <dbReference type="EMBL" id="MDR6591879.1"/>
    </source>
</evidence>
<reference evidence="4 5" key="1">
    <citation type="submission" date="2023-07" db="EMBL/GenBank/DDBJ databases">
        <title>Sequencing the genomes of 1000 actinobacteria strains.</title>
        <authorList>
            <person name="Klenk H.-P."/>
        </authorList>
    </citation>
    <scope>NUCLEOTIDE SEQUENCE [LARGE SCALE GENOMIC DNA]</scope>
    <source>
        <strain evidence="4 5">DSM 43749</strain>
    </source>
</reference>
<dbReference type="EMBL" id="JAVDSG010000001">
    <property type="protein sequence ID" value="MDR6591879.1"/>
    <property type="molecule type" value="Genomic_DNA"/>
</dbReference>
<dbReference type="Pfam" id="PF01740">
    <property type="entry name" value="STAS"/>
    <property type="match status" value="1"/>
</dbReference>
<dbReference type="RefSeq" id="WP_310302689.1">
    <property type="nucleotide sequence ID" value="NZ_BAAAXB010000001.1"/>
</dbReference>
<comment type="similarity">
    <text evidence="1 2">Belongs to the anti-sigma-factor antagonist family.</text>
</comment>
<dbReference type="InterPro" id="IPR002645">
    <property type="entry name" value="STAS_dom"/>
</dbReference>
<name>A0ABU1PP71_9PSEU</name>
<dbReference type="Proteomes" id="UP001268819">
    <property type="component" value="Unassembled WGS sequence"/>
</dbReference>
<feature type="domain" description="STAS" evidence="3">
    <location>
        <begin position="8"/>
        <end position="117"/>
    </location>
</feature>
<evidence type="ECO:0000259" key="3">
    <source>
        <dbReference type="PROSITE" id="PS50801"/>
    </source>
</evidence>
<dbReference type="SUPFAM" id="SSF52091">
    <property type="entry name" value="SpoIIaa-like"/>
    <property type="match status" value="1"/>
</dbReference>
<comment type="caution">
    <text evidence="4">The sequence shown here is derived from an EMBL/GenBank/DDBJ whole genome shotgun (WGS) entry which is preliminary data.</text>
</comment>
<dbReference type="CDD" id="cd07043">
    <property type="entry name" value="STAS_anti-anti-sigma_factors"/>
    <property type="match status" value="1"/>
</dbReference>
<evidence type="ECO:0000313" key="5">
    <source>
        <dbReference type="Proteomes" id="UP001268819"/>
    </source>
</evidence>
<evidence type="ECO:0000256" key="1">
    <source>
        <dbReference type="ARBA" id="ARBA00009013"/>
    </source>
</evidence>
<accession>A0ABU1PP71</accession>
<dbReference type="InterPro" id="IPR036513">
    <property type="entry name" value="STAS_dom_sf"/>
</dbReference>
<dbReference type="Gene3D" id="3.30.750.24">
    <property type="entry name" value="STAS domain"/>
    <property type="match status" value="1"/>
</dbReference>
<gene>
    <name evidence="4" type="ORF">J2S66_000263</name>
</gene>
<keyword evidence="5" id="KW-1185">Reference proteome</keyword>
<dbReference type="PANTHER" id="PTHR33495:SF2">
    <property type="entry name" value="ANTI-SIGMA FACTOR ANTAGONIST TM_1081-RELATED"/>
    <property type="match status" value="1"/>
</dbReference>
<dbReference type="InterPro" id="IPR003658">
    <property type="entry name" value="Anti-sigma_ant"/>
</dbReference>
<protein>
    <recommendedName>
        <fullName evidence="2">Anti-sigma factor antagonist</fullName>
    </recommendedName>
</protein>
<dbReference type="PROSITE" id="PS50801">
    <property type="entry name" value="STAS"/>
    <property type="match status" value="1"/>
</dbReference>
<organism evidence="4 5">
    <name type="scientific">Saccharothrix longispora</name>
    <dbReference type="NCBI Taxonomy" id="33920"/>
    <lineage>
        <taxon>Bacteria</taxon>
        <taxon>Bacillati</taxon>
        <taxon>Actinomycetota</taxon>
        <taxon>Actinomycetes</taxon>
        <taxon>Pseudonocardiales</taxon>
        <taxon>Pseudonocardiaceae</taxon>
        <taxon>Saccharothrix</taxon>
    </lineage>
</organism>